<organism evidence="2 3">
    <name type="scientific">Thanatephorus cucumeris (strain AG1-IA)</name>
    <name type="common">Rice sheath blight fungus</name>
    <name type="synonym">Rhizoctonia solani</name>
    <dbReference type="NCBI Taxonomy" id="983506"/>
    <lineage>
        <taxon>Eukaryota</taxon>
        <taxon>Fungi</taxon>
        <taxon>Dikarya</taxon>
        <taxon>Basidiomycota</taxon>
        <taxon>Agaricomycotina</taxon>
        <taxon>Agaricomycetes</taxon>
        <taxon>Cantharellales</taxon>
        <taxon>Ceratobasidiaceae</taxon>
        <taxon>Rhizoctonia</taxon>
        <taxon>Rhizoctonia solani AG-1</taxon>
    </lineage>
</organism>
<evidence type="ECO:0000313" key="2">
    <source>
        <dbReference type="EMBL" id="ELU44072.1"/>
    </source>
</evidence>
<accession>L8X4N6</accession>
<reference evidence="2 3" key="1">
    <citation type="journal article" date="2013" name="Nat. Commun.">
        <title>The evolution and pathogenic mechanisms of the rice sheath blight pathogen.</title>
        <authorList>
            <person name="Zheng A."/>
            <person name="Lin R."/>
            <person name="Xu L."/>
            <person name="Qin P."/>
            <person name="Tang C."/>
            <person name="Ai P."/>
            <person name="Zhang D."/>
            <person name="Liu Y."/>
            <person name="Sun Z."/>
            <person name="Feng H."/>
            <person name="Wang Y."/>
            <person name="Chen Y."/>
            <person name="Liang X."/>
            <person name="Fu R."/>
            <person name="Li Q."/>
            <person name="Zhang J."/>
            <person name="Yu X."/>
            <person name="Xie Z."/>
            <person name="Ding L."/>
            <person name="Guan P."/>
            <person name="Tang J."/>
            <person name="Liang Y."/>
            <person name="Wang S."/>
            <person name="Deng Q."/>
            <person name="Li S."/>
            <person name="Zhu J."/>
            <person name="Wang L."/>
            <person name="Liu H."/>
            <person name="Li P."/>
        </authorList>
    </citation>
    <scope>NUCLEOTIDE SEQUENCE [LARGE SCALE GENOMIC DNA]</scope>
    <source>
        <strain evidence="3">AG-1 IA</strain>
    </source>
</reference>
<dbReference type="HOGENOM" id="CLU_2869210_0_0_1"/>
<sequence>MGEMCVFYFEEPRAVYIGRCDIVPYSGGRRHCQAREEPSIQPLRHRLRTPRYRRRPPYPSRHQM</sequence>
<comment type="caution">
    <text evidence="2">The sequence shown here is derived from an EMBL/GenBank/DDBJ whole genome shotgun (WGS) entry which is preliminary data.</text>
</comment>
<proteinExistence type="predicted"/>
<protein>
    <submittedName>
        <fullName evidence="2">Uncharacterized protein</fullName>
    </submittedName>
</protein>
<keyword evidence="3" id="KW-1185">Reference proteome</keyword>
<dbReference type="EMBL" id="AFRT01000436">
    <property type="protein sequence ID" value="ELU44072.1"/>
    <property type="molecule type" value="Genomic_DNA"/>
</dbReference>
<name>L8X4N6_THACA</name>
<feature type="compositionally biased region" description="Basic residues" evidence="1">
    <location>
        <begin position="43"/>
        <end position="56"/>
    </location>
</feature>
<evidence type="ECO:0000313" key="3">
    <source>
        <dbReference type="Proteomes" id="UP000011668"/>
    </source>
</evidence>
<gene>
    <name evidence="2" type="ORF">AG1IA_01897</name>
</gene>
<dbReference type="AlphaFoldDB" id="L8X4N6"/>
<evidence type="ECO:0000256" key="1">
    <source>
        <dbReference type="SAM" id="MobiDB-lite"/>
    </source>
</evidence>
<dbReference type="Proteomes" id="UP000011668">
    <property type="component" value="Unassembled WGS sequence"/>
</dbReference>
<feature type="region of interest" description="Disordered" evidence="1">
    <location>
        <begin position="33"/>
        <end position="64"/>
    </location>
</feature>